<dbReference type="OrthoDB" id="6120865at2"/>
<evidence type="ECO:0000313" key="5">
    <source>
        <dbReference type="EMBL" id="MET3604251.1"/>
    </source>
</evidence>
<reference evidence="5 8" key="2">
    <citation type="submission" date="2024-06" db="EMBL/GenBank/DDBJ databases">
        <title>Genomic Encyclopedia of Type Strains, Phase IV (KMG-IV): sequencing the most valuable type-strain genomes for metagenomic binning, comparative biology and taxonomic classification.</title>
        <authorList>
            <person name="Goeker M."/>
        </authorList>
    </citation>
    <scope>NUCLEOTIDE SEQUENCE [LARGE SCALE GENOMIC DNA]</scope>
    <source>
        <strain evidence="5 8">D-501</strain>
    </source>
</reference>
<evidence type="ECO:0000313" key="7">
    <source>
        <dbReference type="Proteomes" id="UP000323522"/>
    </source>
</evidence>
<dbReference type="EMBL" id="JBEPLS010000006">
    <property type="protein sequence ID" value="MET3604251.1"/>
    <property type="molecule type" value="Genomic_DNA"/>
</dbReference>
<evidence type="ECO:0000259" key="4">
    <source>
        <dbReference type="PROSITE" id="PS50043"/>
    </source>
</evidence>
<dbReference type="SMART" id="SM00421">
    <property type="entry name" value="HTH_LUXR"/>
    <property type="match status" value="1"/>
</dbReference>
<evidence type="ECO:0000256" key="2">
    <source>
        <dbReference type="ARBA" id="ARBA00023125"/>
    </source>
</evidence>
<sequence>MQMHHSSPPTNPSDLSLLPVLPLLALFDCAGDEPLPRFERQALRLLAEALDCDGAVWGWGRREGGAMRIRHAVVHQRPDGLLSDYAAVAASDPLTAAFIAAPRPVRGGAVDGPLGLYRSAGHADLRDYLAQYDIAQLMLGGLEEGDGDDLVWLTLYRAEANRPLGGREQLALAQALPFWRQAHRLATRLAQAEAAGRPAPPSCLARLGAREAEVARRYAAGESYKVIARAMGVAPDTVRSQLQQVYRKLGVHDKIALLRAIDAGAGGADAVPQAEGGSWKPPAR</sequence>
<dbReference type="PANTHER" id="PTHR44688">
    <property type="entry name" value="DNA-BINDING TRANSCRIPTIONAL ACTIVATOR DEVR_DOSR"/>
    <property type="match status" value="1"/>
</dbReference>
<dbReference type="SUPFAM" id="SSF46894">
    <property type="entry name" value="C-terminal effector domain of the bipartite response regulators"/>
    <property type="match status" value="1"/>
</dbReference>
<dbReference type="CDD" id="cd06170">
    <property type="entry name" value="LuxR_C_like"/>
    <property type="match status" value="1"/>
</dbReference>
<proteinExistence type="predicted"/>
<evidence type="ECO:0000313" key="6">
    <source>
        <dbReference type="EMBL" id="QEN00208.1"/>
    </source>
</evidence>
<dbReference type="EMBL" id="CP035708">
    <property type="protein sequence ID" value="QEN00208.1"/>
    <property type="molecule type" value="Genomic_DNA"/>
</dbReference>
<dbReference type="GO" id="GO:0003677">
    <property type="term" value="F:DNA binding"/>
    <property type="evidence" value="ECO:0007669"/>
    <property type="project" value="UniProtKB-KW"/>
</dbReference>
<dbReference type="PRINTS" id="PR00038">
    <property type="entry name" value="HTHLUXR"/>
</dbReference>
<keyword evidence="2 5" id="KW-0238">DNA-binding</keyword>
<dbReference type="InterPro" id="IPR036388">
    <property type="entry name" value="WH-like_DNA-bd_sf"/>
</dbReference>
<dbReference type="Proteomes" id="UP001549111">
    <property type="component" value="Unassembled WGS sequence"/>
</dbReference>
<organism evidence="6 7">
    <name type="scientific">Sphaerotilus sulfidivorans</name>
    <dbReference type="NCBI Taxonomy" id="639200"/>
    <lineage>
        <taxon>Bacteria</taxon>
        <taxon>Pseudomonadati</taxon>
        <taxon>Pseudomonadota</taxon>
        <taxon>Betaproteobacteria</taxon>
        <taxon>Burkholderiales</taxon>
        <taxon>Sphaerotilaceae</taxon>
        <taxon>Sphaerotilus</taxon>
    </lineage>
</organism>
<dbReference type="PANTHER" id="PTHR44688:SF16">
    <property type="entry name" value="DNA-BINDING TRANSCRIPTIONAL ACTIVATOR DEVR_DOSR"/>
    <property type="match status" value="1"/>
</dbReference>
<protein>
    <submittedName>
        <fullName evidence="5">DNA-binding CsgD family transcriptional regulator</fullName>
    </submittedName>
    <submittedName>
        <fullName evidence="6">LuxR family transcriptional regulator</fullName>
    </submittedName>
</protein>
<keyword evidence="1" id="KW-0805">Transcription regulation</keyword>
<dbReference type="AlphaFoldDB" id="A0A5C1PY75"/>
<dbReference type="GO" id="GO:0006355">
    <property type="term" value="P:regulation of DNA-templated transcription"/>
    <property type="evidence" value="ECO:0007669"/>
    <property type="project" value="InterPro"/>
</dbReference>
<evidence type="ECO:0000313" key="8">
    <source>
        <dbReference type="Proteomes" id="UP001549111"/>
    </source>
</evidence>
<feature type="domain" description="HTH luxR-type" evidence="4">
    <location>
        <begin position="200"/>
        <end position="265"/>
    </location>
</feature>
<accession>A0A5C1PY75</accession>
<evidence type="ECO:0000256" key="3">
    <source>
        <dbReference type="ARBA" id="ARBA00023163"/>
    </source>
</evidence>
<dbReference type="InterPro" id="IPR016032">
    <property type="entry name" value="Sig_transdc_resp-reg_C-effctor"/>
</dbReference>
<keyword evidence="8" id="KW-1185">Reference proteome</keyword>
<evidence type="ECO:0000256" key="1">
    <source>
        <dbReference type="ARBA" id="ARBA00023015"/>
    </source>
</evidence>
<reference evidence="6 7" key="1">
    <citation type="submission" date="2019-02" db="EMBL/GenBank/DDBJ databases">
        <title>Complete Genome Sequence and Methylome Analysis of Sphaerotilus natans subsp. sulfidivorans D-507.</title>
        <authorList>
            <person name="Fomenkov A."/>
            <person name="Gridneva E."/>
            <person name="Smolyakov D."/>
            <person name="Dubinina G."/>
            <person name="Vincze T."/>
            <person name="Grabovich M."/>
            <person name="Roberts R.J."/>
        </authorList>
    </citation>
    <scope>NUCLEOTIDE SEQUENCE [LARGE SCALE GENOMIC DNA]</scope>
    <source>
        <strain evidence="6 7">D-507</strain>
    </source>
</reference>
<dbReference type="Pfam" id="PF00196">
    <property type="entry name" value="GerE"/>
    <property type="match status" value="1"/>
</dbReference>
<dbReference type="PROSITE" id="PS50043">
    <property type="entry name" value="HTH_LUXR_2"/>
    <property type="match status" value="1"/>
</dbReference>
<name>A0A5C1PY75_9BURK</name>
<dbReference type="Proteomes" id="UP000323522">
    <property type="component" value="Chromosome"/>
</dbReference>
<dbReference type="InterPro" id="IPR000792">
    <property type="entry name" value="Tscrpt_reg_LuxR_C"/>
</dbReference>
<dbReference type="Gene3D" id="1.10.10.10">
    <property type="entry name" value="Winged helix-like DNA-binding domain superfamily/Winged helix DNA-binding domain"/>
    <property type="match status" value="1"/>
</dbReference>
<keyword evidence="3" id="KW-0804">Transcription</keyword>
<dbReference type="KEGG" id="snn:EWH46_05020"/>
<gene>
    <name evidence="5" type="ORF">ABIC99_002065</name>
    <name evidence="6" type="ORF">EWH46_05020</name>
</gene>
<dbReference type="RefSeq" id="WP_149502951.1">
    <property type="nucleotide sequence ID" value="NZ_CP035708.1"/>
</dbReference>